<dbReference type="EMBL" id="JAODUP010001583">
    <property type="protein sequence ID" value="KAK2139864.1"/>
    <property type="molecule type" value="Genomic_DNA"/>
</dbReference>
<dbReference type="InterPro" id="IPR043159">
    <property type="entry name" value="Lectin_gal-bd_sf"/>
</dbReference>
<keyword evidence="3" id="KW-0472">Membrane</keyword>
<dbReference type="PANTHER" id="PTHR46780">
    <property type="entry name" value="PROTEIN EVA-1"/>
    <property type="match status" value="1"/>
</dbReference>
<feature type="chain" id="PRO_5042297164" description="SUEL-type lectin domain-containing protein" evidence="4">
    <location>
        <begin position="23"/>
        <end position="433"/>
    </location>
</feature>
<dbReference type="InterPro" id="IPR000859">
    <property type="entry name" value="CUB_dom"/>
</dbReference>
<comment type="caution">
    <text evidence="7">The sequence shown here is derived from an EMBL/GenBank/DDBJ whole genome shotgun (WGS) entry which is preliminary data.</text>
</comment>
<evidence type="ECO:0000259" key="6">
    <source>
        <dbReference type="PROSITE" id="PS50228"/>
    </source>
</evidence>
<proteinExistence type="predicted"/>
<evidence type="ECO:0000256" key="4">
    <source>
        <dbReference type="SAM" id="SignalP"/>
    </source>
</evidence>
<comment type="caution">
    <text evidence="2">Lacks conserved residue(s) required for the propagation of feature annotation.</text>
</comment>
<dbReference type="InterPro" id="IPR000922">
    <property type="entry name" value="Lectin_gal-bd_dom"/>
</dbReference>
<accession>A0AAD9ISH8</accession>
<keyword evidence="8" id="KW-1185">Reference proteome</keyword>
<keyword evidence="1" id="KW-1015">Disulfide bond</keyword>
<dbReference type="AlphaFoldDB" id="A0AAD9ISH8"/>
<keyword evidence="4" id="KW-0732">Signal</keyword>
<feature type="signal peptide" evidence="4">
    <location>
        <begin position="1"/>
        <end position="22"/>
    </location>
</feature>
<dbReference type="Gene3D" id="2.60.120.290">
    <property type="entry name" value="Spermadhesin, CUB domain"/>
    <property type="match status" value="1"/>
</dbReference>
<feature type="domain" description="CUB" evidence="5">
    <location>
        <begin position="122"/>
        <end position="241"/>
    </location>
</feature>
<reference evidence="7" key="1">
    <citation type="journal article" date="2023" name="Mol. Biol. Evol.">
        <title>Third-Generation Sequencing Reveals the Adaptive Role of the Epigenome in Three Deep-Sea Polychaetes.</title>
        <authorList>
            <person name="Perez M."/>
            <person name="Aroh O."/>
            <person name="Sun Y."/>
            <person name="Lan Y."/>
            <person name="Juniper S.K."/>
            <person name="Young C.R."/>
            <person name="Angers B."/>
            <person name="Qian P.Y."/>
        </authorList>
    </citation>
    <scope>NUCLEOTIDE SEQUENCE</scope>
    <source>
        <strain evidence="7">P08H-3</strain>
    </source>
</reference>
<gene>
    <name evidence="7" type="ORF">LSH36_1584g00040</name>
</gene>
<dbReference type="SUPFAM" id="SSF49854">
    <property type="entry name" value="Spermadhesin, CUB domain"/>
    <property type="match status" value="1"/>
</dbReference>
<name>A0AAD9ISH8_9ANNE</name>
<evidence type="ECO:0000313" key="7">
    <source>
        <dbReference type="EMBL" id="KAK2139864.1"/>
    </source>
</evidence>
<evidence type="ECO:0000256" key="1">
    <source>
        <dbReference type="ARBA" id="ARBA00023157"/>
    </source>
</evidence>
<dbReference type="InterPro" id="IPR035914">
    <property type="entry name" value="Sperma_CUB_dom_sf"/>
</dbReference>
<dbReference type="GO" id="GO:0030246">
    <property type="term" value="F:carbohydrate binding"/>
    <property type="evidence" value="ECO:0007669"/>
    <property type="project" value="InterPro"/>
</dbReference>
<feature type="transmembrane region" description="Helical" evidence="3">
    <location>
        <begin position="305"/>
        <end position="335"/>
    </location>
</feature>
<keyword evidence="3" id="KW-1133">Transmembrane helix</keyword>
<dbReference type="PROSITE" id="PS01180">
    <property type="entry name" value="CUB"/>
    <property type="match status" value="1"/>
</dbReference>
<organism evidence="7 8">
    <name type="scientific">Paralvinella palmiformis</name>
    <dbReference type="NCBI Taxonomy" id="53620"/>
    <lineage>
        <taxon>Eukaryota</taxon>
        <taxon>Metazoa</taxon>
        <taxon>Spiralia</taxon>
        <taxon>Lophotrochozoa</taxon>
        <taxon>Annelida</taxon>
        <taxon>Polychaeta</taxon>
        <taxon>Sedentaria</taxon>
        <taxon>Canalipalpata</taxon>
        <taxon>Terebellida</taxon>
        <taxon>Terebelliformia</taxon>
        <taxon>Alvinellidae</taxon>
        <taxon>Paralvinella</taxon>
    </lineage>
</organism>
<evidence type="ECO:0000259" key="5">
    <source>
        <dbReference type="PROSITE" id="PS01180"/>
    </source>
</evidence>
<sequence>MAIQYLMIVFIGLADSLYLVAGKDVCYGQQSQLTCGRNKVIVMTSAEYGHISVGKCISEEDPRYIGCSNDVLPLFDKWCSGKRECTFGTPNEDIDRMNNNCPNFLLKYLSLHHDCIEVSATCSSNRATRITEEEGYISSYIVHTKGCGLQRNPWIISANPGQTIQLNLIDFSTNPQSSNLVSCRSVYGFIIEKSLGINQTICGGRHREMALYTSKTNSIQIHLVKNNKENNGEFLIKYKVMGCSELTPPKHAWYKREGDEAVIGCQDNDKEWKVKCTGNVWIGEIGNCTKTVIEKIPLTTKKQNLAFTSVVIMASIIGGAVVLSVIAIVVGVVYVKKYRMHQETKRATLVHKTYSTLDRNIQAYYRPVTMDQSVDNRTLWDIPPSSQPEGQTMSFADQCTCATLQMRNNIDNDKRTEITSLERQSLYSSIKSN</sequence>
<evidence type="ECO:0000256" key="2">
    <source>
        <dbReference type="PROSITE-ProRule" id="PRU00059"/>
    </source>
</evidence>
<keyword evidence="3" id="KW-0812">Transmembrane</keyword>
<dbReference type="PROSITE" id="PS50228">
    <property type="entry name" value="SUEL_LECTIN"/>
    <property type="match status" value="1"/>
</dbReference>
<evidence type="ECO:0008006" key="9">
    <source>
        <dbReference type="Google" id="ProtNLM"/>
    </source>
</evidence>
<dbReference type="CDD" id="cd22823">
    <property type="entry name" value="Gal_Rha_Lectin"/>
    <property type="match status" value="1"/>
</dbReference>
<protein>
    <recommendedName>
        <fullName evidence="9">SUEL-type lectin domain-containing protein</fullName>
    </recommendedName>
</protein>
<feature type="domain" description="SUEL-type lectin" evidence="6">
    <location>
        <begin position="25"/>
        <end position="116"/>
    </location>
</feature>
<evidence type="ECO:0000256" key="3">
    <source>
        <dbReference type="SAM" id="Phobius"/>
    </source>
</evidence>
<dbReference type="Proteomes" id="UP001208570">
    <property type="component" value="Unassembled WGS sequence"/>
</dbReference>
<dbReference type="Gene3D" id="2.60.120.740">
    <property type="match status" value="1"/>
</dbReference>
<evidence type="ECO:0000313" key="8">
    <source>
        <dbReference type="Proteomes" id="UP001208570"/>
    </source>
</evidence>